<protein>
    <submittedName>
        <fullName evidence="1">Uncharacterized protein</fullName>
    </submittedName>
</protein>
<dbReference type="EMBL" id="JANPWB010000012">
    <property type="protein sequence ID" value="KAJ1119278.1"/>
    <property type="molecule type" value="Genomic_DNA"/>
</dbReference>
<dbReference type="Proteomes" id="UP001066276">
    <property type="component" value="Chromosome 8"/>
</dbReference>
<accession>A0AAV7P0X3</accession>
<reference evidence="1" key="1">
    <citation type="journal article" date="2022" name="bioRxiv">
        <title>Sequencing and chromosome-scale assembly of the giantPleurodeles waltlgenome.</title>
        <authorList>
            <person name="Brown T."/>
            <person name="Elewa A."/>
            <person name="Iarovenko S."/>
            <person name="Subramanian E."/>
            <person name="Araus A.J."/>
            <person name="Petzold A."/>
            <person name="Susuki M."/>
            <person name="Suzuki K.-i.T."/>
            <person name="Hayashi T."/>
            <person name="Toyoda A."/>
            <person name="Oliveira C."/>
            <person name="Osipova E."/>
            <person name="Leigh N.D."/>
            <person name="Simon A."/>
            <person name="Yun M.H."/>
        </authorList>
    </citation>
    <scope>NUCLEOTIDE SEQUENCE</scope>
    <source>
        <strain evidence="1">20211129_DDA</strain>
        <tissue evidence="1">Liver</tissue>
    </source>
</reference>
<dbReference type="AlphaFoldDB" id="A0AAV7P0X3"/>
<evidence type="ECO:0000313" key="1">
    <source>
        <dbReference type="EMBL" id="KAJ1119278.1"/>
    </source>
</evidence>
<gene>
    <name evidence="1" type="ORF">NDU88_007464</name>
</gene>
<keyword evidence="2" id="KW-1185">Reference proteome</keyword>
<evidence type="ECO:0000313" key="2">
    <source>
        <dbReference type="Proteomes" id="UP001066276"/>
    </source>
</evidence>
<proteinExistence type="predicted"/>
<sequence length="135" mass="15214">MEYIASTINHKNPKGAWLSHQTWRARAARAPRHGQPKTEFRGRRGGGIIPSQAVWERGIRQCRLERRSSPGGLGAQTCAAAERAVRWSRPAGRCLGEREDVRRGRACSQRLRWPDAPVAVAEYKLRRGDLHPTRG</sequence>
<name>A0AAV7P0X3_PLEWA</name>
<comment type="caution">
    <text evidence="1">The sequence shown here is derived from an EMBL/GenBank/DDBJ whole genome shotgun (WGS) entry which is preliminary data.</text>
</comment>
<organism evidence="1 2">
    <name type="scientific">Pleurodeles waltl</name>
    <name type="common">Iberian ribbed newt</name>
    <dbReference type="NCBI Taxonomy" id="8319"/>
    <lineage>
        <taxon>Eukaryota</taxon>
        <taxon>Metazoa</taxon>
        <taxon>Chordata</taxon>
        <taxon>Craniata</taxon>
        <taxon>Vertebrata</taxon>
        <taxon>Euteleostomi</taxon>
        <taxon>Amphibia</taxon>
        <taxon>Batrachia</taxon>
        <taxon>Caudata</taxon>
        <taxon>Salamandroidea</taxon>
        <taxon>Salamandridae</taxon>
        <taxon>Pleurodelinae</taxon>
        <taxon>Pleurodeles</taxon>
    </lineage>
</organism>